<reference evidence="3 4" key="1">
    <citation type="journal article" date="2012" name="Eukaryot. Cell">
        <title>Genome sequence of the Trichosporon asahii environmental strain CBS 8904.</title>
        <authorList>
            <person name="Yang R.Y."/>
            <person name="Li H.T."/>
            <person name="Zhu H."/>
            <person name="Zhou G.P."/>
            <person name="Wang M."/>
            <person name="Wang L."/>
        </authorList>
    </citation>
    <scope>NUCLEOTIDE SEQUENCE [LARGE SCALE GENOMIC DNA]</scope>
    <source>
        <strain evidence="3 4">CBS 8904</strain>
    </source>
</reference>
<feature type="compositionally biased region" description="Low complexity" evidence="1">
    <location>
        <begin position="259"/>
        <end position="284"/>
    </location>
</feature>
<feature type="compositionally biased region" description="Gly residues" evidence="1">
    <location>
        <begin position="337"/>
        <end position="354"/>
    </location>
</feature>
<feature type="signal peptide" evidence="2">
    <location>
        <begin position="1"/>
        <end position="15"/>
    </location>
</feature>
<evidence type="ECO:0000313" key="4">
    <source>
        <dbReference type="Proteomes" id="UP000006757"/>
    </source>
</evidence>
<feature type="region of interest" description="Disordered" evidence="1">
    <location>
        <begin position="248"/>
        <end position="300"/>
    </location>
</feature>
<proteinExistence type="predicted"/>
<feature type="region of interest" description="Disordered" evidence="1">
    <location>
        <begin position="335"/>
        <end position="354"/>
    </location>
</feature>
<evidence type="ECO:0000313" key="3">
    <source>
        <dbReference type="EMBL" id="EKC97615.1"/>
    </source>
</evidence>
<feature type="compositionally biased region" description="Low complexity" evidence="1">
    <location>
        <begin position="203"/>
        <end position="224"/>
    </location>
</feature>
<feature type="compositionally biased region" description="Low complexity" evidence="1">
    <location>
        <begin position="160"/>
        <end position="178"/>
    </location>
</feature>
<name>K1VA72_TRIAC</name>
<protein>
    <submittedName>
        <fullName evidence="3">Uncharacterized protein</fullName>
    </submittedName>
</protein>
<evidence type="ECO:0000256" key="1">
    <source>
        <dbReference type="SAM" id="MobiDB-lite"/>
    </source>
</evidence>
<gene>
    <name evidence="3" type="ORF">A1Q2_08074</name>
</gene>
<feature type="region of interest" description="Disordered" evidence="1">
    <location>
        <begin position="160"/>
        <end position="227"/>
    </location>
</feature>
<accession>K1VA72</accession>
<evidence type="ECO:0000256" key="2">
    <source>
        <dbReference type="SAM" id="SignalP"/>
    </source>
</evidence>
<organism evidence="3 4">
    <name type="scientific">Trichosporon asahii var. asahii (strain CBS 8904)</name>
    <name type="common">Yeast</name>
    <dbReference type="NCBI Taxonomy" id="1220162"/>
    <lineage>
        <taxon>Eukaryota</taxon>
        <taxon>Fungi</taxon>
        <taxon>Dikarya</taxon>
        <taxon>Basidiomycota</taxon>
        <taxon>Agaricomycotina</taxon>
        <taxon>Tremellomycetes</taxon>
        <taxon>Trichosporonales</taxon>
        <taxon>Trichosporonaceae</taxon>
        <taxon>Trichosporon</taxon>
    </lineage>
</organism>
<sequence length="354" mass="34661">MLSAWAVLAAPLAAAFVITAPSADNPLVAGRNNTIAWDAEAGLQALPRTAHCGTSNGTRADRQTDAPSHFAIEVKANGHWIPLGYEFADVPSDAGTINIQPLGSGYETAVRFVVDGEVLASTEDFTVQPPSFVKRDEEPSAAVAPAATSVRESLLLAPSAAAEAEGKGEAAAPAAEPAEPAETETDEGSLLLAPSSSAPPEPTSETARVANGPGKAGPAPTPGATIVANGTTLTLSEDTATVEVQPAGSTLLHQSPLPSSSSAGESSGGESHKASSGSPSSSGPLRLINDGEELSSPAGAGIITPGTLTAITASAGPSLHVASGDEGSLILASGTATAGGMGSPGAGGAVGAGR</sequence>
<feature type="compositionally biased region" description="Polar residues" evidence="1">
    <location>
        <begin position="248"/>
        <end position="258"/>
    </location>
</feature>
<dbReference type="Proteomes" id="UP000006757">
    <property type="component" value="Unassembled WGS sequence"/>
</dbReference>
<dbReference type="EMBL" id="AMBO01000406">
    <property type="protein sequence ID" value="EKC97615.1"/>
    <property type="molecule type" value="Genomic_DNA"/>
</dbReference>
<dbReference type="HOGENOM" id="CLU_067180_0_0_1"/>
<comment type="caution">
    <text evidence="3">The sequence shown here is derived from an EMBL/GenBank/DDBJ whole genome shotgun (WGS) entry which is preliminary data.</text>
</comment>
<keyword evidence="2" id="KW-0732">Signal</keyword>
<dbReference type="AlphaFoldDB" id="K1VA72"/>
<keyword evidence="4" id="KW-1185">Reference proteome</keyword>
<dbReference type="InParanoid" id="K1VA72"/>
<feature type="chain" id="PRO_5012361781" evidence="2">
    <location>
        <begin position="16"/>
        <end position="354"/>
    </location>
</feature>